<evidence type="ECO:0000256" key="1">
    <source>
        <dbReference type="ARBA" id="ARBA00022598"/>
    </source>
</evidence>
<dbReference type="InterPro" id="IPR008988">
    <property type="entry name" value="Transcriptional_repressor_C"/>
</dbReference>
<dbReference type="SUPFAM" id="SSF46785">
    <property type="entry name" value="Winged helix' DNA-binding domain"/>
    <property type="match status" value="1"/>
</dbReference>
<dbReference type="CDD" id="cd16442">
    <property type="entry name" value="BPL"/>
    <property type="match status" value="1"/>
</dbReference>
<comment type="caution">
    <text evidence="4">The sequence shown here is derived from an EMBL/GenBank/DDBJ whole genome shotgun (WGS) entry which is preliminary data.</text>
</comment>
<keyword evidence="5" id="KW-1185">Reference proteome</keyword>
<dbReference type="NCBIfam" id="NF008848">
    <property type="entry name" value="PRK11886.1-3"/>
    <property type="match status" value="1"/>
</dbReference>
<dbReference type="GO" id="GO:0004077">
    <property type="term" value="F:biotin--[biotin carboxyl-carrier protein] ligase activity"/>
    <property type="evidence" value="ECO:0007669"/>
    <property type="project" value="UniProtKB-EC"/>
</dbReference>
<sequence>MLPLLKLLQDGRFHSGEELGAAMGVSRSAIWKQLQCLEAETGLPVHKVRGKGYRLANPLILLDEQVLRAQSAEGSWPISVLRSVDSTNAEALRRLLAREAPPFVLLAERQTAGRGRRGRSWISPFGENLYYSLVLRVDGGMRQLEGLSLVVGVALLHALRSAGLEAVGLKWPNDLLLNGRKIAGVLLELSGDPADVCHVVIGIGVNVNMLASEQHEIDQPWTSMRAELGRYFDRNELVRQLNGQLSRYLAKHFEFGFSAIKDEWQANHLWQGRDVVLHTGATPIEGKVLGVDSSGAICLRVAGVEQRFSGGELGLRLRDDS</sequence>
<keyword evidence="2" id="KW-0092">Biotin</keyword>
<dbReference type="InterPro" id="IPR013196">
    <property type="entry name" value="HTH_11"/>
</dbReference>
<protein>
    <recommendedName>
        <fullName evidence="2">Bifunctional ligase/repressor BirA</fullName>
    </recommendedName>
    <alternativeName>
        <fullName evidence="2">Biotin operon repressor</fullName>
    </alternativeName>
    <alternativeName>
        <fullName evidence="2">Biotin--[acetyl-CoA-carboxylase] ligase</fullName>
        <ecNumber evidence="2">6.3.4.15</ecNumber>
    </alternativeName>
    <alternativeName>
        <fullName evidence="2">Biotin--protein ligase</fullName>
    </alternativeName>
    <alternativeName>
        <fullName evidence="2">Biotin-[acetyl-CoA carboxylase] synthetase</fullName>
    </alternativeName>
</protein>
<keyword evidence="2" id="KW-0067">ATP-binding</keyword>
<dbReference type="SUPFAM" id="SSF50037">
    <property type="entry name" value="C-terminal domain of transcriptional repressors"/>
    <property type="match status" value="1"/>
</dbReference>
<feature type="binding site" evidence="2">
    <location>
        <position position="181"/>
    </location>
    <ligand>
        <name>biotin</name>
        <dbReference type="ChEBI" id="CHEBI:57586"/>
    </ligand>
</feature>
<comment type="catalytic activity">
    <reaction evidence="2">
        <text>biotin + L-lysyl-[protein] + ATP = N(6)-biotinyl-L-lysyl-[protein] + AMP + diphosphate + H(+)</text>
        <dbReference type="Rhea" id="RHEA:11756"/>
        <dbReference type="Rhea" id="RHEA-COMP:9752"/>
        <dbReference type="Rhea" id="RHEA-COMP:10505"/>
        <dbReference type="ChEBI" id="CHEBI:15378"/>
        <dbReference type="ChEBI" id="CHEBI:29969"/>
        <dbReference type="ChEBI" id="CHEBI:30616"/>
        <dbReference type="ChEBI" id="CHEBI:33019"/>
        <dbReference type="ChEBI" id="CHEBI:57586"/>
        <dbReference type="ChEBI" id="CHEBI:83144"/>
        <dbReference type="ChEBI" id="CHEBI:456215"/>
        <dbReference type="EC" id="6.3.4.15"/>
    </reaction>
</comment>
<dbReference type="PANTHER" id="PTHR12835">
    <property type="entry name" value="BIOTIN PROTEIN LIGASE"/>
    <property type="match status" value="1"/>
</dbReference>
<dbReference type="RefSeq" id="WP_369289615.1">
    <property type="nucleotide sequence ID" value="NZ_JBFTEG010000043.1"/>
</dbReference>
<keyword evidence="2" id="KW-0547">Nucleotide-binding</keyword>
<keyword evidence="2" id="KW-0805">Transcription regulation</keyword>
<name>A0ABV3YZD4_9PSED</name>
<dbReference type="Gene3D" id="2.30.30.100">
    <property type="match status" value="1"/>
</dbReference>
<evidence type="ECO:0000259" key="3">
    <source>
        <dbReference type="PROSITE" id="PS51733"/>
    </source>
</evidence>
<dbReference type="InterPro" id="IPR036388">
    <property type="entry name" value="WH-like_DNA-bd_sf"/>
</dbReference>
<dbReference type="HAMAP" id="MF_00978">
    <property type="entry name" value="Bifunct_BirA"/>
    <property type="match status" value="1"/>
</dbReference>
<dbReference type="InterPro" id="IPR004143">
    <property type="entry name" value="BPL_LPL_catalytic"/>
</dbReference>
<dbReference type="Pfam" id="PF08279">
    <property type="entry name" value="HTH_11"/>
    <property type="match status" value="1"/>
</dbReference>
<dbReference type="Gene3D" id="1.10.10.10">
    <property type="entry name" value="Winged helix-like DNA-binding domain superfamily/Winged helix DNA-binding domain"/>
    <property type="match status" value="1"/>
</dbReference>
<feature type="binding site" evidence="2">
    <location>
        <begin position="86"/>
        <end position="88"/>
    </location>
    <ligand>
        <name>biotin</name>
        <dbReference type="ChEBI" id="CHEBI:57586"/>
    </ligand>
</feature>
<dbReference type="InterPro" id="IPR045864">
    <property type="entry name" value="aa-tRNA-synth_II/BPL/LPL"/>
</dbReference>
<dbReference type="EC" id="6.3.4.15" evidence="2"/>
<dbReference type="Pfam" id="PF03099">
    <property type="entry name" value="BPL_LplA_LipB"/>
    <property type="match status" value="1"/>
</dbReference>
<keyword evidence="2" id="KW-0804">Transcription</keyword>
<evidence type="ECO:0000313" key="5">
    <source>
        <dbReference type="Proteomes" id="UP001560296"/>
    </source>
</evidence>
<keyword evidence="2" id="KW-0238">DNA-binding</keyword>
<dbReference type="InterPro" id="IPR004408">
    <property type="entry name" value="Biotin_CoA_COase_ligase"/>
</dbReference>
<comment type="similarity">
    <text evidence="2">Belongs to the biotin--protein ligase family.</text>
</comment>
<organism evidence="4 5">
    <name type="scientific">Pseudomonas zhanjiangensis</name>
    <dbReference type="NCBI Taxonomy" id="3239015"/>
    <lineage>
        <taxon>Bacteria</taxon>
        <taxon>Pseudomonadati</taxon>
        <taxon>Pseudomonadota</taxon>
        <taxon>Gammaproteobacteria</taxon>
        <taxon>Pseudomonadales</taxon>
        <taxon>Pseudomonadaceae</taxon>
        <taxon>Pseudomonas</taxon>
    </lineage>
</organism>
<feature type="DNA-binding region" description="H-T-H motif" evidence="2">
    <location>
        <begin position="16"/>
        <end position="35"/>
    </location>
</feature>
<evidence type="ECO:0000313" key="4">
    <source>
        <dbReference type="EMBL" id="MEX6504696.1"/>
    </source>
</evidence>
<dbReference type="InterPro" id="IPR036390">
    <property type="entry name" value="WH_DNA-bd_sf"/>
</dbReference>
<evidence type="ECO:0000256" key="2">
    <source>
        <dbReference type="HAMAP-Rule" id="MF_00978"/>
    </source>
</evidence>
<reference evidence="4 5" key="1">
    <citation type="submission" date="2024-07" db="EMBL/GenBank/DDBJ databases">
        <authorList>
            <person name="Li M."/>
        </authorList>
    </citation>
    <scope>NUCLEOTIDE SEQUENCE [LARGE SCALE GENOMIC DNA]</scope>
    <source>
        <strain evidence="4 5">25A3E</strain>
    </source>
</reference>
<accession>A0ABV3YZD4</accession>
<dbReference type="PANTHER" id="PTHR12835:SF5">
    <property type="entry name" value="BIOTIN--PROTEIN LIGASE"/>
    <property type="match status" value="1"/>
</dbReference>
<keyword evidence="2" id="KW-0678">Repressor</keyword>
<dbReference type="Gene3D" id="3.30.930.10">
    <property type="entry name" value="Bira Bifunctional Protein, Domain 2"/>
    <property type="match status" value="1"/>
</dbReference>
<feature type="binding site" evidence="2">
    <location>
        <begin position="114"/>
        <end position="116"/>
    </location>
    <ligand>
        <name>biotin</name>
        <dbReference type="ChEBI" id="CHEBI:57586"/>
    </ligand>
</feature>
<dbReference type="PROSITE" id="PS51733">
    <property type="entry name" value="BPL_LPL_CATALYTIC"/>
    <property type="match status" value="1"/>
</dbReference>
<dbReference type="NCBIfam" id="TIGR00121">
    <property type="entry name" value="birA_ligase"/>
    <property type="match status" value="1"/>
</dbReference>
<dbReference type="Proteomes" id="UP001560296">
    <property type="component" value="Unassembled WGS sequence"/>
</dbReference>
<dbReference type="NCBIfam" id="NF008847">
    <property type="entry name" value="PRK11886.1-2"/>
    <property type="match status" value="1"/>
</dbReference>
<gene>
    <name evidence="2 4" type="primary">birA</name>
    <name evidence="4" type="ORF">AB5S05_21900</name>
</gene>
<dbReference type="InterPro" id="IPR030855">
    <property type="entry name" value="Bifunct_BirA"/>
</dbReference>
<dbReference type="EMBL" id="JBFTEG010000043">
    <property type="protein sequence ID" value="MEX6504696.1"/>
    <property type="molecule type" value="Genomic_DNA"/>
</dbReference>
<feature type="domain" description="BPL/LPL catalytic" evidence="3">
    <location>
        <begin position="61"/>
        <end position="253"/>
    </location>
</feature>
<comment type="function">
    <text evidence="2">Acts both as a biotin--[acetyl-CoA-carboxylase] ligase and a biotin-operon repressor. In the presence of ATP, BirA activates biotin to form the BirA-biotinyl-5'-adenylate (BirA-bio-5'-AMP or holoBirA) complex. HoloBirA can either transfer the biotinyl moiety to the biotin carboxyl carrier protein (BCCP) subunit of acetyl-CoA carboxylase, or bind to the biotin operator site and inhibit transcription of the operon.</text>
</comment>
<dbReference type="SUPFAM" id="SSF55681">
    <property type="entry name" value="Class II aaRS and biotin synthetases"/>
    <property type="match status" value="1"/>
</dbReference>
<feature type="binding site" evidence="2">
    <location>
        <position position="110"/>
    </location>
    <ligand>
        <name>biotin</name>
        <dbReference type="ChEBI" id="CHEBI:57586"/>
    </ligand>
</feature>
<proteinExistence type="inferred from homology"/>
<keyword evidence="1 2" id="KW-0436">Ligase</keyword>